<feature type="transmembrane region" description="Helical" evidence="5">
    <location>
        <begin position="20"/>
        <end position="48"/>
    </location>
</feature>
<organism evidence="7 8">
    <name type="scientific">Asanoa iriomotensis</name>
    <dbReference type="NCBI Taxonomy" id="234613"/>
    <lineage>
        <taxon>Bacteria</taxon>
        <taxon>Bacillati</taxon>
        <taxon>Actinomycetota</taxon>
        <taxon>Actinomycetes</taxon>
        <taxon>Micromonosporales</taxon>
        <taxon>Micromonosporaceae</taxon>
        <taxon>Asanoa</taxon>
    </lineage>
</organism>
<evidence type="ECO:0000256" key="2">
    <source>
        <dbReference type="ARBA" id="ARBA00022692"/>
    </source>
</evidence>
<evidence type="ECO:0000259" key="6">
    <source>
        <dbReference type="Pfam" id="PF00324"/>
    </source>
</evidence>
<feature type="transmembrane region" description="Helical" evidence="5">
    <location>
        <begin position="54"/>
        <end position="76"/>
    </location>
</feature>
<keyword evidence="3 5" id="KW-1133">Transmembrane helix</keyword>
<evidence type="ECO:0000256" key="1">
    <source>
        <dbReference type="ARBA" id="ARBA00004141"/>
    </source>
</evidence>
<dbReference type="Proteomes" id="UP000624325">
    <property type="component" value="Unassembled WGS sequence"/>
</dbReference>
<dbReference type="Gene3D" id="1.20.1740.10">
    <property type="entry name" value="Amino acid/polyamine transporter I"/>
    <property type="match status" value="1"/>
</dbReference>
<evidence type="ECO:0000256" key="4">
    <source>
        <dbReference type="ARBA" id="ARBA00023136"/>
    </source>
</evidence>
<accession>A0ABQ4CCI5</accession>
<feature type="transmembrane region" description="Helical" evidence="5">
    <location>
        <begin position="444"/>
        <end position="466"/>
    </location>
</feature>
<dbReference type="EMBL" id="BONC01000068">
    <property type="protein sequence ID" value="GIF60484.1"/>
    <property type="molecule type" value="Genomic_DNA"/>
</dbReference>
<evidence type="ECO:0000313" key="8">
    <source>
        <dbReference type="Proteomes" id="UP000624325"/>
    </source>
</evidence>
<dbReference type="RefSeq" id="WP_203707298.1">
    <property type="nucleotide sequence ID" value="NZ_BAAALU010000002.1"/>
</dbReference>
<comment type="caution">
    <text evidence="7">The sequence shown here is derived from an EMBL/GenBank/DDBJ whole genome shotgun (WGS) entry which is preliminary data.</text>
</comment>
<keyword evidence="8" id="KW-1185">Reference proteome</keyword>
<dbReference type="PANTHER" id="PTHR42770:SF16">
    <property type="entry name" value="AMINO ACID PERMEASE"/>
    <property type="match status" value="1"/>
</dbReference>
<name>A0ABQ4CCI5_9ACTN</name>
<keyword evidence="2 5" id="KW-0812">Transmembrane</keyword>
<proteinExistence type="predicted"/>
<feature type="transmembrane region" description="Helical" evidence="5">
    <location>
        <begin position="375"/>
        <end position="399"/>
    </location>
</feature>
<evidence type="ECO:0000256" key="3">
    <source>
        <dbReference type="ARBA" id="ARBA00022989"/>
    </source>
</evidence>
<feature type="transmembrane region" description="Helical" evidence="5">
    <location>
        <begin position="344"/>
        <end position="363"/>
    </location>
</feature>
<sequence length="503" mass="52756">MPPPRPPSSFVNDRLARRRLGVASVVFFVVAAAAPLTVIAGAAVTAVAVTELTAIPIAYLIVAAGLAVFSVGYVAMSRHVVNAGAFYSYVTQGLGRGFGVSAAAVALVAYNAMQVGLYGAFGYVGSLVLDAFGLTVAWWVCALVGWAVVAVLGLLDVSLNGRVLAAMLAAEVLIVLIYDAVMIAHPAGGVVRFDTLQPGPLLDLDIAALMVVAVAGFVGFEATVVFAEEARDPRRTVARATYIAIAVIGLLYGLSAWALSVAAGPDQFVARAKSDGPDLMFNLVLPYVGSSLVDLGKLFFLTSLFAALLVFHHTVARYAYALGREQVLPAAFGRVVRRTGAPKVGSLGQSILALAVIATYALVGWHPMENMFARITTFGGLGVLILMAATSLAVIGFFRRNTLDESWWHRVGGPLVAGIFLCALTIITVVNFGSLLDAPASSPLAWGFPLAYGITAVLGLVWALLLRRSRPDIYARIGLGVETSLAQTVAPACDRKDDHLARG</sequence>
<feature type="transmembrane region" description="Helical" evidence="5">
    <location>
        <begin position="240"/>
        <end position="264"/>
    </location>
</feature>
<comment type="subcellular location">
    <subcellularLocation>
        <location evidence="1">Membrane</location>
        <topology evidence="1">Multi-pass membrane protein</topology>
    </subcellularLocation>
</comment>
<feature type="transmembrane region" description="Helical" evidence="5">
    <location>
        <begin position="136"/>
        <end position="157"/>
    </location>
</feature>
<reference evidence="7 8" key="1">
    <citation type="submission" date="2021-01" db="EMBL/GenBank/DDBJ databases">
        <title>Whole genome shotgun sequence of Asanoa iriomotensis NBRC 100142.</title>
        <authorList>
            <person name="Komaki H."/>
            <person name="Tamura T."/>
        </authorList>
    </citation>
    <scope>NUCLEOTIDE SEQUENCE [LARGE SCALE GENOMIC DNA]</scope>
    <source>
        <strain evidence="7 8">NBRC 100142</strain>
    </source>
</reference>
<dbReference type="Pfam" id="PF00324">
    <property type="entry name" value="AA_permease"/>
    <property type="match status" value="1"/>
</dbReference>
<feature type="transmembrane region" description="Helical" evidence="5">
    <location>
        <begin position="97"/>
        <end position="124"/>
    </location>
</feature>
<evidence type="ECO:0000256" key="5">
    <source>
        <dbReference type="SAM" id="Phobius"/>
    </source>
</evidence>
<dbReference type="PIRSF" id="PIRSF006060">
    <property type="entry name" value="AA_transporter"/>
    <property type="match status" value="1"/>
</dbReference>
<feature type="transmembrane region" description="Helical" evidence="5">
    <location>
        <begin position="206"/>
        <end position="228"/>
    </location>
</feature>
<feature type="transmembrane region" description="Helical" evidence="5">
    <location>
        <begin position="411"/>
        <end position="432"/>
    </location>
</feature>
<gene>
    <name evidence="7" type="ORF">Air01nite_65790</name>
</gene>
<keyword evidence="4 5" id="KW-0472">Membrane</keyword>
<dbReference type="PANTHER" id="PTHR42770">
    <property type="entry name" value="AMINO ACID TRANSPORTER-RELATED"/>
    <property type="match status" value="1"/>
</dbReference>
<protein>
    <submittedName>
        <fullName evidence="7">Amino acid permease</fullName>
    </submittedName>
</protein>
<dbReference type="InterPro" id="IPR050367">
    <property type="entry name" value="APC_superfamily"/>
</dbReference>
<feature type="transmembrane region" description="Helical" evidence="5">
    <location>
        <begin position="284"/>
        <end position="311"/>
    </location>
</feature>
<evidence type="ECO:0000313" key="7">
    <source>
        <dbReference type="EMBL" id="GIF60484.1"/>
    </source>
</evidence>
<feature type="transmembrane region" description="Helical" evidence="5">
    <location>
        <begin position="164"/>
        <end position="186"/>
    </location>
</feature>
<dbReference type="InterPro" id="IPR004841">
    <property type="entry name" value="AA-permease/SLC12A_dom"/>
</dbReference>
<feature type="domain" description="Amino acid permease/ SLC12A" evidence="6">
    <location>
        <begin position="25"/>
        <end position="438"/>
    </location>
</feature>